<keyword evidence="2" id="KW-0805">Transcription regulation</keyword>
<evidence type="ECO:0008006" key="7">
    <source>
        <dbReference type="Google" id="ProtNLM"/>
    </source>
</evidence>
<dbReference type="EMBL" id="WNAL01000008">
    <property type="protein sequence ID" value="MTR81111.1"/>
    <property type="molecule type" value="Genomic_DNA"/>
</dbReference>
<keyword evidence="4" id="KW-0804">Transcription</keyword>
<protein>
    <recommendedName>
        <fullName evidence="7">Regulatory protein BlaI</fullName>
    </recommendedName>
</protein>
<sequence length="132" mass="15633">MLTMKGENMEELTTAESMVMKTIWDHPHEMALQEIMKLTNETYGKDWKSQTVSTYIAKLVKKGFLRMNQSGRNATYEIIIPELSYQQEQSRKFVKFWNRGSVAQFLTAFYKDHKLTKEEIEELRKSIDELDQ</sequence>
<dbReference type="GO" id="GO:0045892">
    <property type="term" value="P:negative regulation of DNA-templated transcription"/>
    <property type="evidence" value="ECO:0007669"/>
    <property type="project" value="InterPro"/>
</dbReference>
<dbReference type="InterPro" id="IPR005650">
    <property type="entry name" value="BlaI_family"/>
</dbReference>
<gene>
    <name evidence="5" type="ORF">GMD30_05155</name>
</gene>
<dbReference type="AlphaFoldDB" id="A0A844KLJ0"/>
<reference evidence="5 6" key="1">
    <citation type="journal article" date="2019" name="Nat. Med.">
        <title>A library of human gut bacterial isolates paired with longitudinal multiomics data enables mechanistic microbiome research.</title>
        <authorList>
            <person name="Poyet M."/>
            <person name="Groussin M."/>
            <person name="Gibbons S.M."/>
            <person name="Avila-Pacheco J."/>
            <person name="Jiang X."/>
            <person name="Kearney S.M."/>
            <person name="Perrotta A.R."/>
            <person name="Berdy B."/>
            <person name="Zhao S."/>
            <person name="Lieberman T.D."/>
            <person name="Swanson P.K."/>
            <person name="Smith M."/>
            <person name="Roesemann S."/>
            <person name="Alexander J.E."/>
            <person name="Rich S.A."/>
            <person name="Livny J."/>
            <person name="Vlamakis H."/>
            <person name="Clish C."/>
            <person name="Bullock K."/>
            <person name="Deik A."/>
            <person name="Scott J."/>
            <person name="Pierce K.A."/>
            <person name="Xavier R.J."/>
            <person name="Alm E.J."/>
        </authorList>
    </citation>
    <scope>NUCLEOTIDE SEQUENCE [LARGE SCALE GENOMIC DNA]</scope>
    <source>
        <strain evidence="5 6">BIOML-A1</strain>
    </source>
</reference>
<accession>A0A844KLJ0</accession>
<dbReference type="OrthoDB" id="9795583at2"/>
<dbReference type="SUPFAM" id="SSF46785">
    <property type="entry name" value="Winged helix' DNA-binding domain"/>
    <property type="match status" value="1"/>
</dbReference>
<dbReference type="InterPro" id="IPR036390">
    <property type="entry name" value="WH_DNA-bd_sf"/>
</dbReference>
<dbReference type="Pfam" id="PF03965">
    <property type="entry name" value="Penicillinase_R"/>
    <property type="match status" value="1"/>
</dbReference>
<evidence type="ECO:0000256" key="1">
    <source>
        <dbReference type="ARBA" id="ARBA00011046"/>
    </source>
</evidence>
<comment type="similarity">
    <text evidence="1">Belongs to the BlaI transcriptional regulatory family.</text>
</comment>
<evidence type="ECO:0000256" key="2">
    <source>
        <dbReference type="ARBA" id="ARBA00023015"/>
    </source>
</evidence>
<dbReference type="RefSeq" id="WP_082413784.1">
    <property type="nucleotide sequence ID" value="NZ_CVRR01000009.1"/>
</dbReference>
<proteinExistence type="inferred from homology"/>
<dbReference type="InterPro" id="IPR036388">
    <property type="entry name" value="WH-like_DNA-bd_sf"/>
</dbReference>
<comment type="caution">
    <text evidence="5">The sequence shown here is derived from an EMBL/GenBank/DDBJ whole genome shotgun (WGS) entry which is preliminary data.</text>
</comment>
<name>A0A844KLJ0_9FIRM</name>
<evidence type="ECO:0000256" key="4">
    <source>
        <dbReference type="ARBA" id="ARBA00023163"/>
    </source>
</evidence>
<keyword evidence="3" id="KW-0238">DNA-binding</keyword>
<evidence type="ECO:0000313" key="5">
    <source>
        <dbReference type="EMBL" id="MTR81111.1"/>
    </source>
</evidence>
<evidence type="ECO:0000313" key="6">
    <source>
        <dbReference type="Proteomes" id="UP000446657"/>
    </source>
</evidence>
<organism evidence="5 6">
    <name type="scientific">Roseburia faecis</name>
    <dbReference type="NCBI Taxonomy" id="301302"/>
    <lineage>
        <taxon>Bacteria</taxon>
        <taxon>Bacillati</taxon>
        <taxon>Bacillota</taxon>
        <taxon>Clostridia</taxon>
        <taxon>Lachnospirales</taxon>
        <taxon>Lachnospiraceae</taxon>
        <taxon>Roseburia</taxon>
    </lineage>
</organism>
<dbReference type="PIRSF" id="PIRSF019455">
    <property type="entry name" value="CopR_AtkY"/>
    <property type="match status" value="1"/>
</dbReference>
<dbReference type="Gene3D" id="1.10.10.10">
    <property type="entry name" value="Winged helix-like DNA-binding domain superfamily/Winged helix DNA-binding domain"/>
    <property type="match status" value="1"/>
</dbReference>
<dbReference type="Gene3D" id="1.10.4040.10">
    <property type="entry name" value="Penicillinase repressor domain"/>
    <property type="match status" value="1"/>
</dbReference>
<dbReference type="GO" id="GO:0003677">
    <property type="term" value="F:DNA binding"/>
    <property type="evidence" value="ECO:0007669"/>
    <property type="project" value="UniProtKB-KW"/>
</dbReference>
<evidence type="ECO:0000256" key="3">
    <source>
        <dbReference type="ARBA" id="ARBA00023125"/>
    </source>
</evidence>
<dbReference type="Proteomes" id="UP000446657">
    <property type="component" value="Unassembled WGS sequence"/>
</dbReference>